<feature type="region of interest" description="Disordered" evidence="7">
    <location>
        <begin position="66"/>
        <end position="101"/>
    </location>
</feature>
<feature type="transmembrane region" description="Helical" evidence="8">
    <location>
        <begin position="153"/>
        <end position="175"/>
    </location>
</feature>
<evidence type="ECO:0000256" key="5">
    <source>
        <dbReference type="ARBA" id="ARBA00023065"/>
    </source>
</evidence>
<keyword evidence="5" id="KW-0406">Ion transport</keyword>
<dbReference type="InterPro" id="IPR044880">
    <property type="entry name" value="NCX_ion-bd_dom_sf"/>
</dbReference>
<dbReference type="GO" id="GO:0016020">
    <property type="term" value="C:membrane"/>
    <property type="evidence" value="ECO:0007669"/>
    <property type="project" value="InterPro"/>
</dbReference>
<evidence type="ECO:0000256" key="6">
    <source>
        <dbReference type="ARBA" id="ARBA00023136"/>
    </source>
</evidence>
<evidence type="ECO:0000256" key="3">
    <source>
        <dbReference type="ARBA" id="ARBA00022692"/>
    </source>
</evidence>
<evidence type="ECO:0000259" key="9">
    <source>
        <dbReference type="Pfam" id="PF01699"/>
    </source>
</evidence>
<dbReference type="Gene3D" id="1.20.1420.30">
    <property type="entry name" value="NCX, central ion-binding region"/>
    <property type="match status" value="1"/>
</dbReference>
<keyword evidence="6 8" id="KW-0472">Membrane</keyword>
<organism evidence="10">
    <name type="scientific">Ananas comosus var. bracteatus</name>
    <name type="common">red pineapple</name>
    <dbReference type="NCBI Taxonomy" id="296719"/>
    <lineage>
        <taxon>Eukaryota</taxon>
        <taxon>Viridiplantae</taxon>
        <taxon>Streptophyta</taxon>
        <taxon>Embryophyta</taxon>
        <taxon>Tracheophyta</taxon>
        <taxon>Spermatophyta</taxon>
        <taxon>Magnoliopsida</taxon>
        <taxon>Liliopsida</taxon>
        <taxon>Poales</taxon>
        <taxon>Bromeliaceae</taxon>
        <taxon>Bromelioideae</taxon>
        <taxon>Ananas</taxon>
    </lineage>
</organism>
<dbReference type="GO" id="GO:0055085">
    <property type="term" value="P:transmembrane transport"/>
    <property type="evidence" value="ECO:0007669"/>
    <property type="project" value="InterPro"/>
</dbReference>
<gene>
    <name evidence="10" type="ORF">CB5_LOCUS13149</name>
</gene>
<dbReference type="PANTHER" id="PTHR11878:SF65">
    <property type="entry name" value="NA_CA-EXCHANGE PROTEIN, ISOFORM G"/>
    <property type="match status" value="1"/>
</dbReference>
<dbReference type="GO" id="GO:0030001">
    <property type="term" value="P:metal ion transport"/>
    <property type="evidence" value="ECO:0007669"/>
    <property type="project" value="TreeGrafter"/>
</dbReference>
<keyword evidence="3 8" id="KW-0812">Transmembrane</keyword>
<reference evidence="10" key="1">
    <citation type="submission" date="2020-07" db="EMBL/GenBank/DDBJ databases">
        <authorList>
            <person name="Lin J."/>
        </authorList>
    </citation>
    <scope>NUCLEOTIDE SEQUENCE</scope>
</reference>
<sequence>MNSSVHKMKCELERSAVVFSLLSSSSSSSPFAPTKIRTGSHHTIQTAISLLPSRMHVGPQPPLSAFSSLRRPPFSGDSSGDRGGGGGGGRDPEAPRTPETPLLTVRLDVQADRAKNNYMAGVNLEATNILSEEKCGSYFLLYGETFLSNGFRAFLYLLALAYCFFGLSAITARFFRSMENIVKHARKIVNTVPCTNTKVVKYEKVWNYTIADITLLAFGTSFPQISLATIDAIRNLGNLTAGGLGPGTLVGSAAFDLFPIHAVCVVVPKAGTLKRYLT</sequence>
<evidence type="ECO:0000256" key="4">
    <source>
        <dbReference type="ARBA" id="ARBA00022989"/>
    </source>
</evidence>
<dbReference type="GO" id="GO:0012505">
    <property type="term" value="C:endomembrane system"/>
    <property type="evidence" value="ECO:0007669"/>
    <property type="project" value="UniProtKB-SubCell"/>
</dbReference>
<dbReference type="InterPro" id="IPR004837">
    <property type="entry name" value="NaCa_Exmemb"/>
</dbReference>
<dbReference type="AlphaFoldDB" id="A0A6V7PH49"/>
<proteinExistence type="predicted"/>
<accession>A0A6V7PH49</accession>
<protein>
    <recommendedName>
        <fullName evidence="9">Sodium/calcium exchanger membrane region domain-containing protein</fullName>
    </recommendedName>
</protein>
<dbReference type="PANTHER" id="PTHR11878">
    <property type="entry name" value="SODIUM/CALCIUM EXCHANGER"/>
    <property type="match status" value="1"/>
</dbReference>
<comment type="subcellular location">
    <subcellularLocation>
        <location evidence="1">Endomembrane system</location>
        <topology evidence="1">Multi-pass membrane protein</topology>
    </subcellularLocation>
</comment>
<evidence type="ECO:0000256" key="8">
    <source>
        <dbReference type="SAM" id="Phobius"/>
    </source>
</evidence>
<evidence type="ECO:0000256" key="1">
    <source>
        <dbReference type="ARBA" id="ARBA00004127"/>
    </source>
</evidence>
<feature type="domain" description="Sodium/calcium exchanger membrane region" evidence="9">
    <location>
        <begin position="156"/>
        <end position="267"/>
    </location>
</feature>
<evidence type="ECO:0000256" key="7">
    <source>
        <dbReference type="SAM" id="MobiDB-lite"/>
    </source>
</evidence>
<name>A0A6V7PH49_ANACO</name>
<dbReference type="InterPro" id="IPR051171">
    <property type="entry name" value="CaCA"/>
</dbReference>
<keyword evidence="4 8" id="KW-1133">Transmembrane helix</keyword>
<evidence type="ECO:0000313" key="10">
    <source>
        <dbReference type="EMBL" id="CAD1829938.1"/>
    </source>
</evidence>
<evidence type="ECO:0000256" key="2">
    <source>
        <dbReference type="ARBA" id="ARBA00022448"/>
    </source>
</evidence>
<dbReference type="Pfam" id="PF01699">
    <property type="entry name" value="Na_Ca_ex"/>
    <property type="match status" value="1"/>
</dbReference>
<keyword evidence="2" id="KW-0813">Transport</keyword>
<dbReference type="EMBL" id="LR862130">
    <property type="protein sequence ID" value="CAD1829938.1"/>
    <property type="molecule type" value="Genomic_DNA"/>
</dbReference>